<dbReference type="PROSITE" id="PS50294">
    <property type="entry name" value="WD_REPEATS_REGION"/>
    <property type="match status" value="1"/>
</dbReference>
<gene>
    <name evidence="4" type="ORF">B0J13DRAFT_457881</name>
</gene>
<evidence type="ECO:0000313" key="5">
    <source>
        <dbReference type="Proteomes" id="UP000717696"/>
    </source>
</evidence>
<keyword evidence="2" id="KW-0677">Repeat</keyword>
<organism evidence="4 5">
    <name type="scientific">Dactylonectria estremocensis</name>
    <dbReference type="NCBI Taxonomy" id="1079267"/>
    <lineage>
        <taxon>Eukaryota</taxon>
        <taxon>Fungi</taxon>
        <taxon>Dikarya</taxon>
        <taxon>Ascomycota</taxon>
        <taxon>Pezizomycotina</taxon>
        <taxon>Sordariomycetes</taxon>
        <taxon>Hypocreomycetidae</taxon>
        <taxon>Hypocreales</taxon>
        <taxon>Nectriaceae</taxon>
        <taxon>Dactylonectria</taxon>
    </lineage>
</organism>
<feature type="non-terminal residue" evidence="4">
    <location>
        <position position="1"/>
    </location>
</feature>
<dbReference type="InterPro" id="IPR015943">
    <property type="entry name" value="WD40/YVTN_repeat-like_dom_sf"/>
</dbReference>
<protein>
    <submittedName>
        <fullName evidence="4">WD40-repeat-containing domain protein</fullName>
    </submittedName>
</protein>
<dbReference type="Pfam" id="PF00400">
    <property type="entry name" value="WD40"/>
    <property type="match status" value="1"/>
</dbReference>
<feature type="repeat" description="WD" evidence="3">
    <location>
        <begin position="14"/>
        <end position="55"/>
    </location>
</feature>
<dbReference type="Gene3D" id="2.130.10.10">
    <property type="entry name" value="YVTN repeat-like/Quinoprotein amine dehydrogenase"/>
    <property type="match status" value="1"/>
</dbReference>
<dbReference type="InterPro" id="IPR001680">
    <property type="entry name" value="WD40_rpt"/>
</dbReference>
<proteinExistence type="predicted"/>
<evidence type="ECO:0000256" key="3">
    <source>
        <dbReference type="PROSITE-ProRule" id="PRU00221"/>
    </source>
</evidence>
<sequence>KIWDTSSGACLQTLKGHDHSVTSVIFSADGQRLASSSGDETIKIWDASSGACLQTLNVGRVIKHLLFDPMTNSRLSTDIGVLNLDLSSANAAQLTEASLLVCSHYGYGVSTDGIWIVKDRKRLLSLPLEYRAIKSAVAGSTVAIGCHSGRVLVMQFSVI</sequence>
<dbReference type="SMART" id="SM00320">
    <property type="entry name" value="WD40"/>
    <property type="match status" value="1"/>
</dbReference>
<comment type="caution">
    <text evidence="4">The sequence shown here is derived from an EMBL/GenBank/DDBJ whole genome shotgun (WGS) entry which is preliminary data.</text>
</comment>
<keyword evidence="1 3" id="KW-0853">WD repeat</keyword>
<dbReference type="InterPro" id="IPR036322">
    <property type="entry name" value="WD40_repeat_dom_sf"/>
</dbReference>
<evidence type="ECO:0000256" key="2">
    <source>
        <dbReference type="ARBA" id="ARBA00022737"/>
    </source>
</evidence>
<reference evidence="4" key="1">
    <citation type="journal article" date="2021" name="Nat. Commun.">
        <title>Genetic determinants of endophytism in the Arabidopsis root mycobiome.</title>
        <authorList>
            <person name="Mesny F."/>
            <person name="Miyauchi S."/>
            <person name="Thiergart T."/>
            <person name="Pickel B."/>
            <person name="Atanasova L."/>
            <person name="Karlsson M."/>
            <person name="Huettel B."/>
            <person name="Barry K.W."/>
            <person name="Haridas S."/>
            <person name="Chen C."/>
            <person name="Bauer D."/>
            <person name="Andreopoulos W."/>
            <person name="Pangilinan J."/>
            <person name="LaButti K."/>
            <person name="Riley R."/>
            <person name="Lipzen A."/>
            <person name="Clum A."/>
            <person name="Drula E."/>
            <person name="Henrissat B."/>
            <person name="Kohler A."/>
            <person name="Grigoriev I.V."/>
            <person name="Martin F.M."/>
            <person name="Hacquard S."/>
        </authorList>
    </citation>
    <scope>NUCLEOTIDE SEQUENCE</scope>
    <source>
        <strain evidence="4">MPI-CAGE-AT-0021</strain>
    </source>
</reference>
<keyword evidence="5" id="KW-1185">Reference proteome</keyword>
<dbReference type="PROSITE" id="PS00678">
    <property type="entry name" value="WD_REPEATS_1"/>
    <property type="match status" value="1"/>
</dbReference>
<dbReference type="InterPro" id="IPR019775">
    <property type="entry name" value="WD40_repeat_CS"/>
</dbReference>
<accession>A0A9P9DI30</accession>
<dbReference type="OrthoDB" id="5240432at2759"/>
<dbReference type="EMBL" id="JAGMUU010000030">
    <property type="protein sequence ID" value="KAH7119392.1"/>
    <property type="molecule type" value="Genomic_DNA"/>
</dbReference>
<dbReference type="SUPFAM" id="SSF50978">
    <property type="entry name" value="WD40 repeat-like"/>
    <property type="match status" value="1"/>
</dbReference>
<name>A0A9P9DI30_9HYPO</name>
<evidence type="ECO:0000313" key="4">
    <source>
        <dbReference type="EMBL" id="KAH7119392.1"/>
    </source>
</evidence>
<dbReference type="AlphaFoldDB" id="A0A9P9DI30"/>
<dbReference type="PANTHER" id="PTHR19848">
    <property type="entry name" value="WD40 REPEAT PROTEIN"/>
    <property type="match status" value="1"/>
</dbReference>
<dbReference type="PROSITE" id="PS50082">
    <property type="entry name" value="WD_REPEATS_2"/>
    <property type="match status" value="1"/>
</dbReference>
<evidence type="ECO:0000256" key="1">
    <source>
        <dbReference type="ARBA" id="ARBA00022574"/>
    </source>
</evidence>
<dbReference type="PANTHER" id="PTHR19848:SF8">
    <property type="entry name" value="F-BOX AND WD REPEAT DOMAIN CONTAINING 7"/>
    <property type="match status" value="1"/>
</dbReference>
<dbReference type="Proteomes" id="UP000717696">
    <property type="component" value="Unassembled WGS sequence"/>
</dbReference>